<dbReference type="AlphaFoldDB" id="A0A4U0PDK8"/>
<comment type="similarity">
    <text evidence="2 4">Belongs to the FliE family.</text>
</comment>
<dbReference type="PRINTS" id="PR01006">
    <property type="entry name" value="FLGHOOKFLIE"/>
</dbReference>
<dbReference type="RefSeq" id="WP_136774757.1">
    <property type="nucleotide sequence ID" value="NZ_CP156074.1"/>
</dbReference>
<accession>A0A4U0PDK8</accession>
<evidence type="ECO:0000256" key="3">
    <source>
        <dbReference type="ARBA" id="ARBA00023143"/>
    </source>
</evidence>
<dbReference type="GO" id="GO:0005198">
    <property type="term" value="F:structural molecule activity"/>
    <property type="evidence" value="ECO:0007669"/>
    <property type="project" value="UniProtKB-UniRule"/>
</dbReference>
<keyword evidence="3 4" id="KW-0975">Bacterial flagellum</keyword>
<dbReference type="Proteomes" id="UP000310016">
    <property type="component" value="Unassembled WGS sequence"/>
</dbReference>
<evidence type="ECO:0000256" key="1">
    <source>
        <dbReference type="ARBA" id="ARBA00004117"/>
    </source>
</evidence>
<dbReference type="PANTHER" id="PTHR34653">
    <property type="match status" value="1"/>
</dbReference>
<evidence type="ECO:0000256" key="2">
    <source>
        <dbReference type="ARBA" id="ARBA00009272"/>
    </source>
</evidence>
<feature type="compositionally biased region" description="Low complexity" evidence="6">
    <location>
        <begin position="21"/>
        <end position="31"/>
    </location>
</feature>
<reference evidence="7 8" key="1">
    <citation type="submission" date="2019-04" db="EMBL/GenBank/DDBJ databases">
        <title>Chitiniphilus eburnea sp. nov., a novel chitinolytic bacterium isolated from aquaculture sludge.</title>
        <authorList>
            <person name="Sheng M."/>
        </authorList>
    </citation>
    <scope>NUCLEOTIDE SEQUENCE [LARGE SCALE GENOMIC DNA]</scope>
    <source>
        <strain evidence="7 8">HX-2-15</strain>
    </source>
</reference>
<evidence type="ECO:0000313" key="7">
    <source>
        <dbReference type="EMBL" id="TJZ65885.1"/>
    </source>
</evidence>
<dbReference type="NCBIfam" id="TIGR00205">
    <property type="entry name" value="fliE"/>
    <property type="match status" value="1"/>
</dbReference>
<dbReference type="Pfam" id="PF02049">
    <property type="entry name" value="FliE"/>
    <property type="match status" value="1"/>
</dbReference>
<evidence type="ECO:0000256" key="5">
    <source>
        <dbReference type="NCBIfam" id="TIGR00205"/>
    </source>
</evidence>
<comment type="subcellular location">
    <subcellularLocation>
        <location evidence="1 4">Bacterial flagellum basal body</location>
    </subcellularLocation>
</comment>
<dbReference type="PANTHER" id="PTHR34653:SF1">
    <property type="entry name" value="FLAGELLAR HOOK-BASAL BODY COMPLEX PROTEIN FLIE"/>
    <property type="match status" value="1"/>
</dbReference>
<sequence>MSVQGIDQLLGELKAMSSLAAGQAPAQAPAANEGPDFSDLLKSSLDQVNQMQQEAQAQQAAFQAGEPQADLQDVMVSLQKASLSFQTMVQVRNKLVSAYQEIMNMQV</sequence>
<keyword evidence="7" id="KW-0966">Cell projection</keyword>
<comment type="caution">
    <text evidence="7">The sequence shown here is derived from an EMBL/GenBank/DDBJ whole genome shotgun (WGS) entry which is preliminary data.</text>
</comment>
<dbReference type="GO" id="GO:0003774">
    <property type="term" value="F:cytoskeletal motor activity"/>
    <property type="evidence" value="ECO:0007669"/>
    <property type="project" value="InterPro"/>
</dbReference>
<keyword evidence="8" id="KW-1185">Reference proteome</keyword>
<keyword evidence="7" id="KW-0282">Flagellum</keyword>
<dbReference type="GO" id="GO:0009425">
    <property type="term" value="C:bacterial-type flagellum basal body"/>
    <property type="evidence" value="ECO:0007669"/>
    <property type="project" value="UniProtKB-SubCell"/>
</dbReference>
<evidence type="ECO:0000256" key="6">
    <source>
        <dbReference type="SAM" id="MobiDB-lite"/>
    </source>
</evidence>
<keyword evidence="7" id="KW-0969">Cilium</keyword>
<protein>
    <recommendedName>
        <fullName evidence="4 5">Flagellar hook-basal body complex protein FliE</fullName>
    </recommendedName>
</protein>
<name>A0A4U0PDK8_9NEIS</name>
<dbReference type="InterPro" id="IPR001624">
    <property type="entry name" value="FliE"/>
</dbReference>
<organism evidence="7 8">
    <name type="scientific">Chitiniphilus eburneus</name>
    <dbReference type="NCBI Taxonomy" id="2571148"/>
    <lineage>
        <taxon>Bacteria</taxon>
        <taxon>Pseudomonadati</taxon>
        <taxon>Pseudomonadota</taxon>
        <taxon>Betaproteobacteria</taxon>
        <taxon>Neisseriales</taxon>
        <taxon>Chitinibacteraceae</taxon>
        <taxon>Chitiniphilus</taxon>
    </lineage>
</organism>
<dbReference type="HAMAP" id="MF_00724">
    <property type="entry name" value="FliE"/>
    <property type="match status" value="1"/>
</dbReference>
<gene>
    <name evidence="4 7" type="primary">fliE</name>
    <name evidence="7" type="ORF">FAZ21_17690</name>
</gene>
<dbReference type="OrthoDB" id="8909229at2"/>
<feature type="region of interest" description="Disordered" evidence="6">
    <location>
        <begin position="21"/>
        <end position="40"/>
    </location>
</feature>
<proteinExistence type="inferred from homology"/>
<dbReference type="GO" id="GO:0071973">
    <property type="term" value="P:bacterial-type flagellum-dependent cell motility"/>
    <property type="evidence" value="ECO:0007669"/>
    <property type="project" value="InterPro"/>
</dbReference>
<evidence type="ECO:0000313" key="8">
    <source>
        <dbReference type="Proteomes" id="UP000310016"/>
    </source>
</evidence>
<dbReference type="EMBL" id="SUMF01000034">
    <property type="protein sequence ID" value="TJZ65885.1"/>
    <property type="molecule type" value="Genomic_DNA"/>
</dbReference>
<evidence type="ECO:0000256" key="4">
    <source>
        <dbReference type="HAMAP-Rule" id="MF_00724"/>
    </source>
</evidence>